<evidence type="ECO:0000313" key="1">
    <source>
        <dbReference type="EMBL" id="MBC9931124.1"/>
    </source>
</evidence>
<dbReference type="InterPro" id="IPR030890">
    <property type="entry name" value="LP_HExxH_w_TonB"/>
</dbReference>
<gene>
    <name evidence="1" type="ORF">ICL07_12110</name>
</gene>
<dbReference type="RefSeq" id="WP_188088159.1">
    <property type="nucleotide sequence ID" value="NZ_JACVFC010000001.1"/>
</dbReference>
<sequence>MKRNFFLIIALAAASLSACKKSDNLDKPLVGLGGDTWVKTPLDNWLFKTFTEPYNLEVKYRFDGSELDPTKTLVPPDSAKVRPLMETVNSAWIQPYIKERGADFIKTYSPKQYMLVGSVEYNTGGTVKLGEAEGGYRVTLYNVNNFNKSNRGNVQQVLKTIHHEFAHILHQTTLYPKEFPLLTGGGYTADWNNQPIADAYKLGFISQYARAAPEEDFAEMVSIMLTLGRGGYETILKQSGVNVDILRKKEAIVVSYFRQTWGIDFTGLQTKVQQDFNSYSNPPVYSHIGFGKAFTNIVINPALTGGQSDAFNTAWEAAKAAVIAFTNPDVATLESLNITFNAATTMQLKANFRTANGILTPAVYNYNVTANNAAETYTFTLVNGDAFGALFAPMMKPITDFFSGVQKPKYFYGADAKVEFGGFEKASDATAFTFGTLNL</sequence>
<dbReference type="EMBL" id="JACVFC010000001">
    <property type="protein sequence ID" value="MBC9931124.1"/>
    <property type="molecule type" value="Genomic_DNA"/>
</dbReference>
<keyword evidence="2" id="KW-1185">Reference proteome</keyword>
<proteinExistence type="predicted"/>
<dbReference type="Gene3D" id="3.40.390.70">
    <property type="match status" value="1"/>
</dbReference>
<evidence type="ECO:0000313" key="2">
    <source>
        <dbReference type="Proteomes" id="UP000659124"/>
    </source>
</evidence>
<dbReference type="PROSITE" id="PS51257">
    <property type="entry name" value="PROKAR_LIPOPROTEIN"/>
    <property type="match status" value="1"/>
</dbReference>
<dbReference type="NCBIfam" id="TIGR04549">
    <property type="entry name" value="LP_HExxH_w_tonB"/>
    <property type="match status" value="1"/>
</dbReference>
<dbReference type="SUPFAM" id="SSF55486">
    <property type="entry name" value="Metalloproteases ('zincins'), catalytic domain"/>
    <property type="match status" value="1"/>
</dbReference>
<comment type="caution">
    <text evidence="1">The sequence shown here is derived from an EMBL/GenBank/DDBJ whole genome shotgun (WGS) entry which is preliminary data.</text>
</comment>
<dbReference type="Pfam" id="PF15890">
    <property type="entry name" value="Peptidase_Mx1"/>
    <property type="match status" value="1"/>
</dbReference>
<protein>
    <submittedName>
        <fullName evidence="1">Zinc-binding metallopeptidase</fullName>
    </submittedName>
</protein>
<dbReference type="Proteomes" id="UP000659124">
    <property type="component" value="Unassembled WGS sequence"/>
</dbReference>
<accession>A0ABR7TNX1</accession>
<name>A0ABR7TNX1_9BACT</name>
<organism evidence="1 2">
    <name type="scientific">Chitinophaga qingshengii</name>
    <dbReference type="NCBI Taxonomy" id="1569794"/>
    <lineage>
        <taxon>Bacteria</taxon>
        <taxon>Pseudomonadati</taxon>
        <taxon>Bacteroidota</taxon>
        <taxon>Chitinophagia</taxon>
        <taxon>Chitinophagales</taxon>
        <taxon>Chitinophagaceae</taxon>
        <taxon>Chitinophaga</taxon>
    </lineage>
</organism>
<reference evidence="1 2" key="1">
    <citation type="submission" date="2020-09" db="EMBL/GenBank/DDBJ databases">
        <title>Genome sequences of type strains of Chitinophaga qingshengii and Chitinophaga varians.</title>
        <authorList>
            <person name="Kittiwongwattana C."/>
        </authorList>
    </citation>
    <scope>NUCLEOTIDE SEQUENCE [LARGE SCALE GENOMIC DNA]</scope>
    <source>
        <strain evidence="1 2">JCM 30026</strain>
    </source>
</reference>